<dbReference type="AlphaFoldDB" id="A0A1F6Y8S6"/>
<organism evidence="2 3">
    <name type="scientific">Candidatus Nomurabacteria bacterium RIFCSPLOWO2_12_FULL_46_14</name>
    <dbReference type="NCBI Taxonomy" id="1801797"/>
    <lineage>
        <taxon>Bacteria</taxon>
        <taxon>Candidatus Nomuraibacteriota</taxon>
    </lineage>
</organism>
<evidence type="ECO:0000313" key="3">
    <source>
        <dbReference type="Proteomes" id="UP000176192"/>
    </source>
</evidence>
<protein>
    <submittedName>
        <fullName evidence="2">Uncharacterized protein</fullName>
    </submittedName>
</protein>
<dbReference type="Proteomes" id="UP000176192">
    <property type="component" value="Unassembled WGS sequence"/>
</dbReference>
<name>A0A1F6Y8S6_9BACT</name>
<dbReference type="STRING" id="1801797.A3G06_00670"/>
<sequence length="61" mass="6951">MKEFIPGQKEDKGGVQLELELEEEDYSHLVPVLDSNPDFEKDIKKSPKPEEPKEPNSGNKI</sequence>
<proteinExistence type="predicted"/>
<reference evidence="2 3" key="1">
    <citation type="journal article" date="2016" name="Nat. Commun.">
        <title>Thousands of microbial genomes shed light on interconnected biogeochemical processes in an aquifer system.</title>
        <authorList>
            <person name="Anantharaman K."/>
            <person name="Brown C.T."/>
            <person name="Hug L.A."/>
            <person name="Sharon I."/>
            <person name="Castelle C.J."/>
            <person name="Probst A.J."/>
            <person name="Thomas B.C."/>
            <person name="Singh A."/>
            <person name="Wilkins M.J."/>
            <person name="Karaoz U."/>
            <person name="Brodie E.L."/>
            <person name="Williams K.H."/>
            <person name="Hubbard S.S."/>
            <person name="Banfield J.F."/>
        </authorList>
    </citation>
    <scope>NUCLEOTIDE SEQUENCE [LARGE SCALE GENOMIC DNA]</scope>
</reference>
<evidence type="ECO:0000256" key="1">
    <source>
        <dbReference type="SAM" id="MobiDB-lite"/>
    </source>
</evidence>
<gene>
    <name evidence="2" type="ORF">A3G06_00670</name>
</gene>
<evidence type="ECO:0000313" key="2">
    <source>
        <dbReference type="EMBL" id="OGJ02746.1"/>
    </source>
</evidence>
<accession>A0A1F6Y8S6</accession>
<dbReference type="EMBL" id="MFVV01000035">
    <property type="protein sequence ID" value="OGJ02746.1"/>
    <property type="molecule type" value="Genomic_DNA"/>
</dbReference>
<comment type="caution">
    <text evidence="2">The sequence shown here is derived from an EMBL/GenBank/DDBJ whole genome shotgun (WGS) entry which is preliminary data.</text>
</comment>
<feature type="compositionally biased region" description="Basic and acidic residues" evidence="1">
    <location>
        <begin position="38"/>
        <end position="54"/>
    </location>
</feature>
<feature type="region of interest" description="Disordered" evidence="1">
    <location>
        <begin position="28"/>
        <end position="61"/>
    </location>
</feature>